<evidence type="ECO:0000313" key="1">
    <source>
        <dbReference type="EMBL" id="KAA6354157.1"/>
    </source>
</evidence>
<protein>
    <submittedName>
        <fullName evidence="1">Uncharacterized protein</fullName>
    </submittedName>
</protein>
<dbReference type="EMBL" id="SNRW01036800">
    <property type="protein sequence ID" value="KAA6354157.1"/>
    <property type="molecule type" value="Genomic_DNA"/>
</dbReference>
<name>A0A5J4T7C3_9EUKA</name>
<organism evidence="1 2">
    <name type="scientific">Streblomastix strix</name>
    <dbReference type="NCBI Taxonomy" id="222440"/>
    <lineage>
        <taxon>Eukaryota</taxon>
        <taxon>Metamonada</taxon>
        <taxon>Preaxostyla</taxon>
        <taxon>Oxymonadida</taxon>
        <taxon>Streblomastigidae</taxon>
        <taxon>Streblomastix</taxon>
    </lineage>
</organism>
<sequence length="49" mass="5353">MTEADQGENLRVTSIRAAAITKAIALGATAEEVNRWTRYYNAALIDVTL</sequence>
<accession>A0A5J4T7C3</accession>
<reference evidence="1 2" key="1">
    <citation type="submission" date="2019-03" db="EMBL/GenBank/DDBJ databases">
        <title>Single cell metagenomics reveals metabolic interactions within the superorganism composed of flagellate Streblomastix strix and complex community of Bacteroidetes bacteria on its surface.</title>
        <authorList>
            <person name="Treitli S.C."/>
            <person name="Kolisko M."/>
            <person name="Husnik F."/>
            <person name="Keeling P."/>
            <person name="Hampl V."/>
        </authorList>
    </citation>
    <scope>NUCLEOTIDE SEQUENCE [LARGE SCALE GENOMIC DNA]</scope>
    <source>
        <strain evidence="1">ST1C</strain>
    </source>
</reference>
<dbReference type="Proteomes" id="UP000324800">
    <property type="component" value="Unassembled WGS sequence"/>
</dbReference>
<evidence type="ECO:0000313" key="2">
    <source>
        <dbReference type="Proteomes" id="UP000324800"/>
    </source>
</evidence>
<comment type="caution">
    <text evidence="1">The sequence shown here is derived from an EMBL/GenBank/DDBJ whole genome shotgun (WGS) entry which is preliminary data.</text>
</comment>
<gene>
    <name evidence="1" type="ORF">EZS28_050315</name>
</gene>
<dbReference type="AlphaFoldDB" id="A0A5J4T7C3"/>
<proteinExistence type="predicted"/>
<feature type="non-terminal residue" evidence="1">
    <location>
        <position position="49"/>
    </location>
</feature>